<keyword evidence="3 6" id="KW-0812">Transmembrane</keyword>
<dbReference type="RefSeq" id="WP_009858653.1">
    <property type="nucleotide sequence ID" value="NZ_JAAOCD010000003.1"/>
</dbReference>
<dbReference type="Pfam" id="PF03626">
    <property type="entry name" value="COX4_pro"/>
    <property type="match status" value="1"/>
</dbReference>
<name>A0ABX0HU49_9BURK</name>
<evidence type="ECO:0000313" key="7">
    <source>
        <dbReference type="EMBL" id="NHK98556.1"/>
    </source>
</evidence>
<keyword evidence="5 6" id="KW-0472">Membrane</keyword>
<keyword evidence="8" id="KW-1185">Reference proteome</keyword>
<comment type="subcellular location">
    <subcellularLocation>
        <location evidence="1">Cell membrane</location>
        <topology evidence="1">Multi-pass membrane protein</topology>
    </subcellularLocation>
</comment>
<comment type="caution">
    <text evidence="7">The sequence shown here is derived from an EMBL/GenBank/DDBJ whole genome shotgun (WGS) entry which is preliminary data.</text>
</comment>
<accession>A0ABX0HU49</accession>
<protein>
    <recommendedName>
        <fullName evidence="9">Cytochrome c oxidase subunit IV</fullName>
    </recommendedName>
</protein>
<evidence type="ECO:0000256" key="4">
    <source>
        <dbReference type="ARBA" id="ARBA00022989"/>
    </source>
</evidence>
<sequence>MKLSRIDLVWAALLAATATTWALGESGGGAAWWPMPLVFTLAAAKAAAVALDFMGLAGAPPLWRRLVLGWVFGVVVLVLLAWWLGRGAVCA</sequence>
<feature type="transmembrane region" description="Helical" evidence="6">
    <location>
        <begin position="66"/>
        <end position="85"/>
    </location>
</feature>
<evidence type="ECO:0000256" key="2">
    <source>
        <dbReference type="ARBA" id="ARBA00022475"/>
    </source>
</evidence>
<dbReference type="EMBL" id="JAAOCD010000003">
    <property type="protein sequence ID" value="NHK98556.1"/>
    <property type="molecule type" value="Genomic_DNA"/>
</dbReference>
<evidence type="ECO:0000256" key="1">
    <source>
        <dbReference type="ARBA" id="ARBA00004651"/>
    </source>
</evidence>
<keyword evidence="4 6" id="KW-1133">Transmembrane helix</keyword>
<evidence type="ECO:0008006" key="9">
    <source>
        <dbReference type="Google" id="ProtNLM"/>
    </source>
</evidence>
<evidence type="ECO:0000313" key="8">
    <source>
        <dbReference type="Proteomes" id="UP000802098"/>
    </source>
</evidence>
<evidence type="ECO:0000256" key="3">
    <source>
        <dbReference type="ARBA" id="ARBA00022692"/>
    </source>
</evidence>
<evidence type="ECO:0000256" key="6">
    <source>
        <dbReference type="SAM" id="Phobius"/>
    </source>
</evidence>
<feature type="transmembrane region" description="Helical" evidence="6">
    <location>
        <begin position="34"/>
        <end position="54"/>
    </location>
</feature>
<proteinExistence type="predicted"/>
<dbReference type="InterPro" id="IPR005171">
    <property type="entry name" value="Cyt_c_oxidase_su4_prok"/>
</dbReference>
<organism evidence="7 8">
    <name type="scientific">Rubrivivax benzoatilyticus</name>
    <dbReference type="NCBI Taxonomy" id="316997"/>
    <lineage>
        <taxon>Bacteria</taxon>
        <taxon>Pseudomonadati</taxon>
        <taxon>Pseudomonadota</taxon>
        <taxon>Betaproteobacteria</taxon>
        <taxon>Burkholderiales</taxon>
        <taxon>Sphaerotilaceae</taxon>
        <taxon>Rubrivivax</taxon>
    </lineage>
</organism>
<reference evidence="7 8" key="1">
    <citation type="submission" date="2020-03" db="EMBL/GenBank/DDBJ databases">
        <title>Rubrivivax benzoatilyticus JA2 (sequenced after 10 years sub-culturing).</title>
        <authorList>
            <person name="Gupta D."/>
            <person name="Chintalapati S."/>
            <person name="Chintalapati V.R."/>
        </authorList>
    </citation>
    <scope>NUCLEOTIDE SEQUENCE [LARGE SCALE GENOMIC DNA]</scope>
    <source>
        <strain evidence="7 8">JA2-Mal</strain>
    </source>
</reference>
<keyword evidence="2" id="KW-1003">Cell membrane</keyword>
<evidence type="ECO:0000256" key="5">
    <source>
        <dbReference type="ARBA" id="ARBA00023136"/>
    </source>
</evidence>
<gene>
    <name evidence="7" type="ORF">G7087_09240</name>
</gene>
<dbReference type="Proteomes" id="UP000802098">
    <property type="component" value="Unassembled WGS sequence"/>
</dbReference>